<dbReference type="GO" id="GO:0030638">
    <property type="term" value="P:polyketide metabolic process"/>
    <property type="evidence" value="ECO:0007669"/>
    <property type="project" value="InterPro"/>
</dbReference>
<dbReference type="SUPFAM" id="SSF54427">
    <property type="entry name" value="NTF2-like"/>
    <property type="match status" value="1"/>
</dbReference>
<gene>
    <name evidence="1" type="ORF">ADH66_12645</name>
    <name evidence="2" type="ORF">I5Q82_02945</name>
</gene>
<organism evidence="2 4">
    <name type="scientific">Acutalibacter muris</name>
    <dbReference type="NCBI Taxonomy" id="1796620"/>
    <lineage>
        <taxon>Bacteria</taxon>
        <taxon>Bacillati</taxon>
        <taxon>Bacillota</taxon>
        <taxon>Clostridia</taxon>
        <taxon>Eubacteriales</taxon>
        <taxon>Acutalibacteraceae</taxon>
        <taxon>Acutalibacter</taxon>
    </lineage>
</organism>
<dbReference type="AlphaFoldDB" id="A0A1Z2XSI6"/>
<dbReference type="EMBL" id="CP021422">
    <property type="protein sequence ID" value="ASB41426.1"/>
    <property type="molecule type" value="Genomic_DNA"/>
</dbReference>
<evidence type="ECO:0000313" key="2">
    <source>
        <dbReference type="EMBL" id="QQR30681.1"/>
    </source>
</evidence>
<dbReference type="EMBL" id="CP065321">
    <property type="protein sequence ID" value="QQR30681.1"/>
    <property type="molecule type" value="Genomic_DNA"/>
</dbReference>
<dbReference type="Proteomes" id="UP000196710">
    <property type="component" value="Chromosome"/>
</dbReference>
<dbReference type="Proteomes" id="UP000596035">
    <property type="component" value="Chromosome"/>
</dbReference>
<dbReference type="InterPro" id="IPR009959">
    <property type="entry name" value="Cyclase_SnoaL-like"/>
</dbReference>
<sequence>MENKQIVKNFYELVVSKNSLQELYQYISKDCRLNIGNEKIPFGLEGMREHLVAIKKTYPDYTIKILRQFSDGDYVISEILMEGTHEGEWMGIKPTHKKLVFTGVNIDKVINGKIVEHGGSVNTFETLLEHDLIRPV</sequence>
<keyword evidence="3" id="KW-1185">Reference proteome</keyword>
<protein>
    <submittedName>
        <fullName evidence="2">Ester cyclase</fullName>
    </submittedName>
</protein>
<reference evidence="1" key="1">
    <citation type="journal article" date="2017" name="Genome Announc.">
        <title>High-Quality Whole-Genome Sequences of the Oligo-Mouse-Microbiota Bacterial Community.</title>
        <authorList>
            <person name="Garzetti D."/>
            <person name="Brugiroux S."/>
            <person name="Bunk B."/>
            <person name="Pukall R."/>
            <person name="McCoy K.D."/>
            <person name="Macpherson A.J."/>
            <person name="Stecher B."/>
        </authorList>
    </citation>
    <scope>NUCLEOTIDE SEQUENCE</scope>
    <source>
        <strain evidence="1">KB18</strain>
    </source>
</reference>
<proteinExistence type="predicted"/>
<evidence type="ECO:0000313" key="4">
    <source>
        <dbReference type="Proteomes" id="UP000596035"/>
    </source>
</evidence>
<evidence type="ECO:0000313" key="1">
    <source>
        <dbReference type="EMBL" id="ASB41426.1"/>
    </source>
</evidence>
<dbReference type="InterPro" id="IPR032710">
    <property type="entry name" value="NTF2-like_dom_sf"/>
</dbReference>
<evidence type="ECO:0000313" key="3">
    <source>
        <dbReference type="Proteomes" id="UP000196710"/>
    </source>
</evidence>
<dbReference type="RefSeq" id="WP_016316885.1">
    <property type="nucleotide sequence ID" value="NZ_CP021422.1"/>
</dbReference>
<dbReference type="PANTHER" id="PTHR38436">
    <property type="entry name" value="POLYKETIDE CYCLASE SNOAL-LIKE DOMAIN"/>
    <property type="match status" value="1"/>
</dbReference>
<name>A0A1Z2XSI6_9FIRM</name>
<accession>A0A1Z2XSI6</accession>
<reference evidence="3" key="2">
    <citation type="submission" date="2017-05" db="EMBL/GenBank/DDBJ databases">
        <title>Improved OligoMM genomes.</title>
        <authorList>
            <person name="Garzetti D."/>
        </authorList>
    </citation>
    <scope>NUCLEOTIDE SEQUENCE [LARGE SCALE GENOMIC DNA]</scope>
    <source>
        <strain evidence="3">KB18</strain>
    </source>
</reference>
<reference evidence="2 4" key="3">
    <citation type="submission" date="2020-11" db="EMBL/GenBank/DDBJ databases">
        <title>Closed and high quality bacterial genomes of the OMM12 community.</title>
        <authorList>
            <person name="Marbouty M."/>
            <person name="Lamy-Besnier Q."/>
            <person name="Debarbieux L."/>
            <person name="Koszul R."/>
        </authorList>
    </citation>
    <scope>NUCLEOTIDE SEQUENCE [LARGE SCALE GENOMIC DNA]</scope>
    <source>
        <strain evidence="2 4">KB18</strain>
    </source>
</reference>
<dbReference type="Gene3D" id="3.10.450.50">
    <property type="match status" value="1"/>
</dbReference>
<dbReference type="PANTHER" id="PTHR38436:SF1">
    <property type="entry name" value="ESTER CYCLASE"/>
    <property type="match status" value="1"/>
</dbReference>
<dbReference type="Pfam" id="PF07366">
    <property type="entry name" value="SnoaL"/>
    <property type="match status" value="1"/>
</dbReference>
<dbReference type="KEGG" id="amur:ADH66_12645"/>